<comment type="caution">
    <text evidence="1">The sequence shown here is derived from an EMBL/GenBank/DDBJ whole genome shotgun (WGS) entry which is preliminary data.</text>
</comment>
<dbReference type="Proteomes" id="UP000775213">
    <property type="component" value="Unassembled WGS sequence"/>
</dbReference>
<evidence type="ECO:0000313" key="1">
    <source>
        <dbReference type="EMBL" id="KAH0454940.1"/>
    </source>
</evidence>
<dbReference type="AlphaFoldDB" id="A0AAV7GGQ9"/>
<name>A0AAV7GGQ9_DENCH</name>
<organism evidence="1 2">
    <name type="scientific">Dendrobium chrysotoxum</name>
    <name type="common">Orchid</name>
    <dbReference type="NCBI Taxonomy" id="161865"/>
    <lineage>
        <taxon>Eukaryota</taxon>
        <taxon>Viridiplantae</taxon>
        <taxon>Streptophyta</taxon>
        <taxon>Embryophyta</taxon>
        <taxon>Tracheophyta</taxon>
        <taxon>Spermatophyta</taxon>
        <taxon>Magnoliopsida</taxon>
        <taxon>Liliopsida</taxon>
        <taxon>Asparagales</taxon>
        <taxon>Orchidaceae</taxon>
        <taxon>Epidendroideae</taxon>
        <taxon>Malaxideae</taxon>
        <taxon>Dendrobiinae</taxon>
        <taxon>Dendrobium</taxon>
    </lineage>
</organism>
<evidence type="ECO:0000313" key="2">
    <source>
        <dbReference type="Proteomes" id="UP000775213"/>
    </source>
</evidence>
<keyword evidence="2" id="KW-1185">Reference proteome</keyword>
<proteinExistence type="predicted"/>
<accession>A0AAV7GGQ9</accession>
<reference evidence="1 2" key="1">
    <citation type="journal article" date="2021" name="Hortic Res">
        <title>Chromosome-scale assembly of the Dendrobium chrysotoxum genome enhances the understanding of orchid evolution.</title>
        <authorList>
            <person name="Zhang Y."/>
            <person name="Zhang G.Q."/>
            <person name="Zhang D."/>
            <person name="Liu X.D."/>
            <person name="Xu X.Y."/>
            <person name="Sun W.H."/>
            <person name="Yu X."/>
            <person name="Zhu X."/>
            <person name="Wang Z.W."/>
            <person name="Zhao X."/>
            <person name="Zhong W.Y."/>
            <person name="Chen H."/>
            <person name="Yin W.L."/>
            <person name="Huang T."/>
            <person name="Niu S.C."/>
            <person name="Liu Z.J."/>
        </authorList>
    </citation>
    <scope>NUCLEOTIDE SEQUENCE [LARGE SCALE GENOMIC DNA]</scope>
    <source>
        <strain evidence="1">Lindl</strain>
    </source>
</reference>
<protein>
    <submittedName>
        <fullName evidence="1">Uncharacterized protein</fullName>
    </submittedName>
</protein>
<gene>
    <name evidence="1" type="ORF">IEQ34_016864</name>
</gene>
<sequence length="150" mass="16059">MEIDLQNTSFTVQLGRGASILLANAMITIGNTGATIQFGSVDFPAVVARTTAVPANDANSEKLARRLHPARAPTRRAHLSVQRPTIKTFAHCVHLPAQLPVAENPQKRVSVFERLSPPEAPATKRVVTGGRIFVMTTNTTSLSKGLPAPE</sequence>
<dbReference type="EMBL" id="JAGFBR010000015">
    <property type="protein sequence ID" value="KAH0454940.1"/>
    <property type="molecule type" value="Genomic_DNA"/>
</dbReference>